<dbReference type="Pfam" id="PF06916">
    <property type="entry name" value="FAM210A-B_dom"/>
    <property type="match status" value="1"/>
</dbReference>
<dbReference type="GO" id="GO:0005739">
    <property type="term" value="C:mitochondrion"/>
    <property type="evidence" value="ECO:0007669"/>
    <property type="project" value="TreeGrafter"/>
</dbReference>
<feature type="transmembrane region" description="Helical" evidence="6">
    <location>
        <begin position="135"/>
        <end position="157"/>
    </location>
</feature>
<evidence type="ECO:0000259" key="7">
    <source>
        <dbReference type="Pfam" id="PF06916"/>
    </source>
</evidence>
<dbReference type="EMBL" id="LR899013">
    <property type="protein sequence ID" value="CAD7091169.1"/>
    <property type="molecule type" value="Genomic_DNA"/>
</dbReference>
<feature type="domain" description="DUF1279" evidence="7">
    <location>
        <begin position="127"/>
        <end position="212"/>
    </location>
</feature>
<evidence type="ECO:0000313" key="8">
    <source>
        <dbReference type="EMBL" id="CAD7091169.1"/>
    </source>
</evidence>
<keyword evidence="3 6" id="KW-1133">Transmembrane helix</keyword>
<evidence type="ECO:0000256" key="1">
    <source>
        <dbReference type="ARBA" id="ARBA00004167"/>
    </source>
</evidence>
<reference evidence="8 9" key="1">
    <citation type="submission" date="2020-11" db="EMBL/GenBank/DDBJ databases">
        <authorList>
            <person name="Wallbank WR R."/>
            <person name="Pardo Diaz C."/>
            <person name="Kozak K."/>
            <person name="Martin S."/>
            <person name="Jiggins C."/>
            <person name="Moest M."/>
            <person name="Warren A I."/>
            <person name="Generalovic N T."/>
            <person name="Byers J.R.P. K."/>
            <person name="Montejo-Kovacevich G."/>
            <person name="Yen C E."/>
        </authorList>
    </citation>
    <scope>NUCLEOTIDE SEQUENCE [LARGE SCALE GENOMIC DNA]</scope>
</reference>
<comment type="subcellular location">
    <subcellularLocation>
        <location evidence="1">Membrane</location>
        <topology evidence="1">Single-pass membrane protein</topology>
    </subcellularLocation>
</comment>
<dbReference type="FunCoup" id="A0A7R8V2B0">
    <property type="interactions" value="418"/>
</dbReference>
<keyword evidence="5 6" id="KW-0472">Membrane</keyword>
<organism evidence="8 9">
    <name type="scientific">Hermetia illucens</name>
    <name type="common">Black soldier fly</name>
    <dbReference type="NCBI Taxonomy" id="343691"/>
    <lineage>
        <taxon>Eukaryota</taxon>
        <taxon>Metazoa</taxon>
        <taxon>Ecdysozoa</taxon>
        <taxon>Arthropoda</taxon>
        <taxon>Hexapoda</taxon>
        <taxon>Insecta</taxon>
        <taxon>Pterygota</taxon>
        <taxon>Neoptera</taxon>
        <taxon>Endopterygota</taxon>
        <taxon>Diptera</taxon>
        <taxon>Brachycera</taxon>
        <taxon>Stratiomyomorpha</taxon>
        <taxon>Stratiomyidae</taxon>
        <taxon>Hermetiinae</taxon>
        <taxon>Hermetia</taxon>
    </lineage>
</organism>
<dbReference type="InterPro" id="IPR045866">
    <property type="entry name" value="FAM210A/B-like"/>
</dbReference>
<dbReference type="Proteomes" id="UP000594454">
    <property type="component" value="Chromosome 5"/>
</dbReference>
<keyword evidence="2 6" id="KW-0812">Transmembrane</keyword>
<sequence length="250" mass="28532">MCTTIITTGLPFRLANNFRIGIGRISRIESTTKFASRYLTCCGTNNFRWHGETASPQNVHRNEFLNAECSSRLLFLKYGFSTKNSDIEKGIIPGVPIPKHHSLSGNGKDKAEQSDDDVPKKLGLFARFKLMYKQYWYVLIPVHVITSVGWFAGFYYLSQSGVDIPAVLETLRVSETIIDKLKDSSMGHVAIAYLCYKIATPVRYMVTLGGTTISIKYLEQYGYIKPMPTRNELFQMYEDKKAERARRQQR</sequence>
<protein>
    <recommendedName>
        <fullName evidence="7">DUF1279 domain-containing protein</fullName>
    </recommendedName>
</protein>
<dbReference type="InterPro" id="IPR009688">
    <property type="entry name" value="FAM210A/B-like_dom"/>
</dbReference>
<evidence type="ECO:0000313" key="9">
    <source>
        <dbReference type="Proteomes" id="UP000594454"/>
    </source>
</evidence>
<keyword evidence="9" id="KW-1185">Reference proteome</keyword>
<keyword evidence="4" id="KW-0175">Coiled coil</keyword>
<evidence type="ECO:0000256" key="4">
    <source>
        <dbReference type="ARBA" id="ARBA00023054"/>
    </source>
</evidence>
<dbReference type="PANTHER" id="PTHR21377">
    <property type="entry name" value="PROTEIN FAM210B, MITOCHONDRIAL"/>
    <property type="match status" value="1"/>
</dbReference>
<dbReference type="PANTHER" id="PTHR21377:SF1">
    <property type="entry name" value="PROTEIN FAM210A"/>
    <property type="match status" value="1"/>
</dbReference>
<accession>A0A7R8V2B0</accession>
<evidence type="ECO:0000256" key="6">
    <source>
        <dbReference type="SAM" id="Phobius"/>
    </source>
</evidence>
<gene>
    <name evidence="8" type="ORF">HERILL_LOCUS13597</name>
</gene>
<dbReference type="OrthoDB" id="5874039at2759"/>
<name>A0A7R8V2B0_HERIL</name>
<dbReference type="AlphaFoldDB" id="A0A7R8V2B0"/>
<evidence type="ECO:0000256" key="2">
    <source>
        <dbReference type="ARBA" id="ARBA00022692"/>
    </source>
</evidence>
<dbReference type="InParanoid" id="A0A7R8V2B0"/>
<proteinExistence type="predicted"/>
<dbReference type="GO" id="GO:0016020">
    <property type="term" value="C:membrane"/>
    <property type="evidence" value="ECO:0007669"/>
    <property type="project" value="UniProtKB-SubCell"/>
</dbReference>
<evidence type="ECO:0000256" key="3">
    <source>
        <dbReference type="ARBA" id="ARBA00022989"/>
    </source>
</evidence>
<evidence type="ECO:0000256" key="5">
    <source>
        <dbReference type="ARBA" id="ARBA00023136"/>
    </source>
</evidence>